<dbReference type="SUPFAM" id="SSF49899">
    <property type="entry name" value="Concanavalin A-like lectins/glucanases"/>
    <property type="match status" value="1"/>
</dbReference>
<feature type="signal peptide" evidence="2">
    <location>
        <begin position="1"/>
        <end position="19"/>
    </location>
</feature>
<proteinExistence type="predicted"/>
<dbReference type="EMBL" id="RSCD01000013">
    <property type="protein sequence ID" value="RSH89423.1"/>
    <property type="molecule type" value="Genomic_DNA"/>
</dbReference>
<dbReference type="STRING" id="1890683.A0A427YEH0"/>
<comment type="caution">
    <text evidence="4">The sequence shown here is derived from an EMBL/GenBank/DDBJ whole genome shotgun (WGS) entry which is preliminary data.</text>
</comment>
<dbReference type="Proteomes" id="UP000279259">
    <property type="component" value="Unassembled WGS sequence"/>
</dbReference>
<protein>
    <recommendedName>
        <fullName evidence="3">GH16 domain-containing protein</fullName>
    </recommendedName>
</protein>
<evidence type="ECO:0000259" key="3">
    <source>
        <dbReference type="PROSITE" id="PS51762"/>
    </source>
</evidence>
<dbReference type="InterPro" id="IPR050546">
    <property type="entry name" value="Glycosyl_Hydrlase_16"/>
</dbReference>
<gene>
    <name evidence="4" type="ORF">EHS25_001972</name>
</gene>
<dbReference type="PROSITE" id="PS51762">
    <property type="entry name" value="GH16_2"/>
    <property type="match status" value="1"/>
</dbReference>
<dbReference type="GO" id="GO:0004553">
    <property type="term" value="F:hydrolase activity, hydrolyzing O-glycosyl compounds"/>
    <property type="evidence" value="ECO:0007669"/>
    <property type="project" value="InterPro"/>
</dbReference>
<feature type="domain" description="GH16" evidence="3">
    <location>
        <begin position="116"/>
        <end position="342"/>
    </location>
</feature>
<dbReference type="Gene3D" id="2.60.120.200">
    <property type="match status" value="1"/>
</dbReference>
<dbReference type="PANTHER" id="PTHR10963:SF24">
    <property type="entry name" value="GLYCOSIDASE C21B10.07-RELATED"/>
    <property type="match status" value="1"/>
</dbReference>
<dbReference type="OrthoDB" id="192832at2759"/>
<dbReference type="AlphaFoldDB" id="A0A427YEH0"/>
<keyword evidence="2" id="KW-0732">Signal</keyword>
<name>A0A427YEH0_9TREE</name>
<keyword evidence="5" id="KW-1185">Reference proteome</keyword>
<feature type="compositionally biased region" description="Polar residues" evidence="1">
    <location>
        <begin position="72"/>
        <end position="82"/>
    </location>
</feature>
<dbReference type="InterPro" id="IPR013320">
    <property type="entry name" value="ConA-like_dom_sf"/>
</dbReference>
<evidence type="ECO:0000313" key="5">
    <source>
        <dbReference type="Proteomes" id="UP000279259"/>
    </source>
</evidence>
<reference evidence="4 5" key="1">
    <citation type="submission" date="2018-11" db="EMBL/GenBank/DDBJ databases">
        <title>Genome sequence of Saitozyma podzolica DSM 27192.</title>
        <authorList>
            <person name="Aliyu H."/>
            <person name="Gorte O."/>
            <person name="Ochsenreither K."/>
        </authorList>
    </citation>
    <scope>NUCLEOTIDE SEQUENCE [LARGE SCALE GENOMIC DNA]</scope>
    <source>
        <strain evidence="4 5">DSM 27192</strain>
    </source>
</reference>
<dbReference type="InterPro" id="IPR000757">
    <property type="entry name" value="Beta-glucanase-like"/>
</dbReference>
<evidence type="ECO:0000313" key="4">
    <source>
        <dbReference type="EMBL" id="RSH89423.1"/>
    </source>
</evidence>
<sequence length="342" mass="36379">MVLASLLSVILVLTPSSHALAPSSLAAHTPKAEKSLLPLLPHELQTPHPPHPARLSQTHTRSPISVEGAGQDNMSTNDLQRSVSKKETQVGRGKRMFAQGGLAGLGRGNVAWDLQVEYSGTTFFDGWEFFNETDPSHGLVTYVDADTAFYTGLTFWTASGVPDIQVDHWSSLPVGTPRSSVRLQSKDLFAGGLIIIDLALMPWGCGVWPAFWTLGYDKTWPDAGEVDIIEGIMSNTNNHTLPGCTINQTAGLYTGTVGNQLCDSTTGGSGCSISSDSATSYGEPFNSAGGGVFACLWDTDGIRIWNWNRAGIPSDISSEAPDPTTWGTPAAAFEASTCDPGY</sequence>
<accession>A0A427YEH0</accession>
<dbReference type="PANTHER" id="PTHR10963">
    <property type="entry name" value="GLYCOSYL HYDROLASE-RELATED"/>
    <property type="match status" value="1"/>
</dbReference>
<feature type="chain" id="PRO_5019231171" description="GH16 domain-containing protein" evidence="2">
    <location>
        <begin position="20"/>
        <end position="342"/>
    </location>
</feature>
<dbReference type="Pfam" id="PF26113">
    <property type="entry name" value="GH16_XgeA"/>
    <property type="match status" value="1"/>
</dbReference>
<evidence type="ECO:0000256" key="1">
    <source>
        <dbReference type="SAM" id="MobiDB-lite"/>
    </source>
</evidence>
<evidence type="ECO:0000256" key="2">
    <source>
        <dbReference type="SAM" id="SignalP"/>
    </source>
</evidence>
<dbReference type="GO" id="GO:0009251">
    <property type="term" value="P:glucan catabolic process"/>
    <property type="evidence" value="ECO:0007669"/>
    <property type="project" value="TreeGrafter"/>
</dbReference>
<organism evidence="4 5">
    <name type="scientific">Saitozyma podzolica</name>
    <dbReference type="NCBI Taxonomy" id="1890683"/>
    <lineage>
        <taxon>Eukaryota</taxon>
        <taxon>Fungi</taxon>
        <taxon>Dikarya</taxon>
        <taxon>Basidiomycota</taxon>
        <taxon>Agaricomycotina</taxon>
        <taxon>Tremellomycetes</taxon>
        <taxon>Tremellales</taxon>
        <taxon>Trimorphomycetaceae</taxon>
        <taxon>Saitozyma</taxon>
    </lineage>
</organism>
<feature type="region of interest" description="Disordered" evidence="1">
    <location>
        <begin position="42"/>
        <end position="90"/>
    </location>
</feature>